<reference evidence="2" key="1">
    <citation type="submission" date="2004-02" db="EMBL/GenBank/DDBJ databases">
        <title>The genome sequence of the enterobacterial phytopathogen Erwinia carotovora subsp. atroseptica SCRI1043 and functional genomic identification of novel virulence factors.</title>
        <authorList>
            <person name="Bell K.S."/>
            <person name="Sebaihia M."/>
            <person name="Pritchard L."/>
            <person name="Holden M."/>
            <person name="Hyman L.J."/>
            <person name="Holeva M.C."/>
            <person name="Thomson N.R."/>
            <person name="Bentley S.D."/>
            <person name="Churcher C."/>
            <person name="Mungall K."/>
            <person name="Atkin R."/>
            <person name="Bason N."/>
            <person name="Brooks K."/>
            <person name="Chillingworth T."/>
            <person name="Clark K."/>
            <person name="Doggett J."/>
            <person name="Fraser A."/>
            <person name="Hance Z."/>
            <person name="Hauser H."/>
            <person name="Jagels K."/>
            <person name="Moule S."/>
            <person name="Norbertczak H."/>
            <person name="Ormond D."/>
            <person name="Price C."/>
            <person name="Quail M.A."/>
            <person name="Sanders M."/>
            <person name="Walker D."/>
            <person name="Whitehead S."/>
            <person name="Salmond G.P.C."/>
            <person name="Birch P.R.J."/>
            <person name="Barrell B.G."/>
            <person name="Parkhill J."/>
            <person name="Toth I.K."/>
        </authorList>
    </citation>
    <scope>NUCLEOTIDE SEQUENCE</scope>
    <source>
        <strain evidence="2">SCRI1043</strain>
    </source>
</reference>
<evidence type="ECO:0000313" key="3">
    <source>
        <dbReference type="Proteomes" id="UP000007966"/>
    </source>
</evidence>
<dbReference type="RefSeq" id="WP_011092131.1">
    <property type="nucleotide sequence ID" value="NC_004547.2"/>
</dbReference>
<evidence type="ECO:0000256" key="1">
    <source>
        <dbReference type="ARBA" id="ARBA00022649"/>
    </source>
</evidence>
<dbReference type="Gene3D" id="1.10.1220.80">
    <property type="match status" value="1"/>
</dbReference>
<dbReference type="PATRIC" id="fig|218491.5.peg.517"/>
<dbReference type="STRING" id="218491.ECA0511"/>
<dbReference type="AlphaFoldDB" id="Q6D9V2"/>
<dbReference type="InterPro" id="IPR009956">
    <property type="entry name" value="Post-segregation_anti-tox_CcdA"/>
</dbReference>
<dbReference type="OrthoDB" id="6485735at2"/>
<gene>
    <name evidence="2" type="primary">ccdA1</name>
    <name evidence="2" type="synonym">letA1</name>
    <name evidence="2" type="ordered locus">ECA0511</name>
</gene>
<organism evidence="2 3">
    <name type="scientific">Pectobacterium atrosepticum (strain SCRI 1043 / ATCC BAA-672)</name>
    <name type="common">Erwinia carotovora subsp. atroseptica</name>
    <dbReference type="NCBI Taxonomy" id="218491"/>
    <lineage>
        <taxon>Bacteria</taxon>
        <taxon>Pseudomonadati</taxon>
        <taxon>Pseudomonadota</taxon>
        <taxon>Gammaproteobacteria</taxon>
        <taxon>Enterobacterales</taxon>
        <taxon>Pectobacteriaceae</taxon>
        <taxon>Pectobacterium</taxon>
    </lineage>
</organism>
<dbReference type="GeneID" id="57207360"/>
<evidence type="ECO:0000313" key="2">
    <source>
        <dbReference type="EMBL" id="CAG73426.1"/>
    </source>
</evidence>
<dbReference type="EMBL" id="BX950851">
    <property type="protein sequence ID" value="CAG73426.1"/>
    <property type="molecule type" value="Genomic_DNA"/>
</dbReference>
<accession>Q6D9V2</accession>
<keyword evidence="3" id="KW-1185">Reference proteome</keyword>
<dbReference type="NCBIfam" id="NF010264">
    <property type="entry name" value="PRK13710.1"/>
    <property type="match status" value="1"/>
</dbReference>
<dbReference type="KEGG" id="eca:ECA0511"/>
<dbReference type="eggNOG" id="COG5302">
    <property type="taxonomic scope" value="Bacteria"/>
</dbReference>
<dbReference type="Pfam" id="PF07362">
    <property type="entry name" value="CcdA"/>
    <property type="match status" value="1"/>
</dbReference>
<dbReference type="HOGENOM" id="CLU_157097_1_0_6"/>
<dbReference type="Proteomes" id="UP000007966">
    <property type="component" value="Chromosome"/>
</dbReference>
<name>Q6D9V2_PECAS</name>
<protein>
    <submittedName>
        <fullName evidence="2">Toxin addiction system protein</fullName>
    </submittedName>
</protein>
<sequence length="72" mass="8306">MKHQISIAVDKDDYQVLSAAGVNISDLVNDAIGRKARRIKAEEWKKENRERMEDIARFIAKNVFFADENRNG</sequence>
<proteinExistence type="predicted"/>
<keyword evidence="1" id="KW-1277">Toxin-antitoxin system</keyword>